<dbReference type="OrthoDB" id="5846918at2759"/>
<evidence type="ECO:0000313" key="6">
    <source>
        <dbReference type="EMBL" id="CAD5233893.1"/>
    </source>
</evidence>
<comment type="subcellular location">
    <subcellularLocation>
        <location evidence="1">Secreted</location>
    </subcellularLocation>
</comment>
<accession>A0A1I7SL33</accession>
<comment type="similarity">
    <text evidence="2">Belongs to the nematode transthyretin-like family.</text>
</comment>
<dbReference type="WBParaSite" id="BXY_1376500.1">
    <property type="protein sequence ID" value="BXY_1376500.1"/>
    <property type="gene ID" value="BXY_1376500"/>
</dbReference>
<reference evidence="6" key="2">
    <citation type="submission" date="2020-09" db="EMBL/GenBank/DDBJ databases">
        <authorList>
            <person name="Kikuchi T."/>
        </authorList>
    </citation>
    <scope>NUCLEOTIDE SEQUENCE</scope>
    <source>
        <strain evidence="6">Ka4C1</strain>
    </source>
</reference>
<evidence type="ECO:0000256" key="5">
    <source>
        <dbReference type="SAM" id="SignalP"/>
    </source>
</evidence>
<sequence>MVGFDVSLLFLILLAYGLQTGAFPPNHKVNINGKFTCQGKALFGQKRVRVEIWEVDTFRDDHLFSGWPLVDGTYRFTTSHNEYGGIKPYVYIYHSCGGHCRKITFEGDYINPGRTYELKDKGQIAQGCEEQRFPASYGTKPSK</sequence>
<protein>
    <submittedName>
        <fullName evidence="6">(pine wood nematode) hypothetical protein</fullName>
    </submittedName>
</protein>
<evidence type="ECO:0000313" key="7">
    <source>
        <dbReference type="Proteomes" id="UP000095284"/>
    </source>
</evidence>
<dbReference type="InterPro" id="IPR038479">
    <property type="entry name" value="Transthyretin-like_sf"/>
</dbReference>
<dbReference type="EMBL" id="CAJFDI010000006">
    <property type="protein sequence ID" value="CAD5233893.1"/>
    <property type="molecule type" value="Genomic_DNA"/>
</dbReference>
<proteinExistence type="inferred from homology"/>
<dbReference type="InterPro" id="IPR001534">
    <property type="entry name" value="Transthyretin-like"/>
</dbReference>
<keyword evidence="3" id="KW-0964">Secreted</keyword>
<dbReference type="AlphaFoldDB" id="A0A1I7SL33"/>
<organism evidence="7 9">
    <name type="scientific">Bursaphelenchus xylophilus</name>
    <name type="common">Pinewood nematode worm</name>
    <name type="synonym">Aphelenchoides xylophilus</name>
    <dbReference type="NCBI Taxonomy" id="6326"/>
    <lineage>
        <taxon>Eukaryota</taxon>
        <taxon>Metazoa</taxon>
        <taxon>Ecdysozoa</taxon>
        <taxon>Nematoda</taxon>
        <taxon>Chromadorea</taxon>
        <taxon>Rhabditida</taxon>
        <taxon>Tylenchina</taxon>
        <taxon>Tylenchomorpha</taxon>
        <taxon>Aphelenchoidea</taxon>
        <taxon>Aphelenchoididae</taxon>
        <taxon>Bursaphelenchus</taxon>
    </lineage>
</organism>
<evidence type="ECO:0000313" key="9">
    <source>
        <dbReference type="WBParaSite" id="BXY_1376500.1"/>
    </source>
</evidence>
<evidence type="ECO:0000256" key="4">
    <source>
        <dbReference type="ARBA" id="ARBA00022729"/>
    </source>
</evidence>
<evidence type="ECO:0000256" key="1">
    <source>
        <dbReference type="ARBA" id="ARBA00004613"/>
    </source>
</evidence>
<gene>
    <name evidence="6" type="ORF">BXYJ_LOCUS13984</name>
</gene>
<dbReference type="Proteomes" id="UP000659654">
    <property type="component" value="Unassembled WGS sequence"/>
</dbReference>
<name>A0A1I7SL33_BURXY</name>
<reference evidence="9" key="1">
    <citation type="submission" date="2016-11" db="UniProtKB">
        <authorList>
            <consortium name="WormBaseParasite"/>
        </authorList>
    </citation>
    <scope>IDENTIFICATION</scope>
</reference>
<dbReference type="Pfam" id="PF01060">
    <property type="entry name" value="TTR-52"/>
    <property type="match status" value="1"/>
</dbReference>
<dbReference type="Gene3D" id="2.60.40.3330">
    <property type="match status" value="1"/>
</dbReference>
<keyword evidence="8" id="KW-1185">Reference proteome</keyword>
<dbReference type="GO" id="GO:0005576">
    <property type="term" value="C:extracellular region"/>
    <property type="evidence" value="ECO:0007669"/>
    <property type="project" value="UniProtKB-SubCell"/>
</dbReference>
<evidence type="ECO:0000256" key="2">
    <source>
        <dbReference type="ARBA" id="ARBA00010112"/>
    </source>
</evidence>
<feature type="signal peptide" evidence="5">
    <location>
        <begin position="1"/>
        <end position="22"/>
    </location>
</feature>
<dbReference type="EMBL" id="CAJFCV020000006">
    <property type="protein sequence ID" value="CAG9129352.1"/>
    <property type="molecule type" value="Genomic_DNA"/>
</dbReference>
<dbReference type="Proteomes" id="UP000582659">
    <property type="component" value="Unassembled WGS sequence"/>
</dbReference>
<dbReference type="PANTHER" id="PTHR21700">
    <property type="entry name" value="TRANSTHYRETIN-LIKE FAMILY PROTEIN-RELATED"/>
    <property type="match status" value="1"/>
</dbReference>
<evidence type="ECO:0000313" key="8">
    <source>
        <dbReference type="Proteomes" id="UP000659654"/>
    </source>
</evidence>
<evidence type="ECO:0000256" key="3">
    <source>
        <dbReference type="ARBA" id="ARBA00022525"/>
    </source>
</evidence>
<dbReference type="Proteomes" id="UP000095284">
    <property type="component" value="Unplaced"/>
</dbReference>
<dbReference type="GO" id="GO:0009986">
    <property type="term" value="C:cell surface"/>
    <property type="evidence" value="ECO:0007669"/>
    <property type="project" value="InterPro"/>
</dbReference>
<dbReference type="SMR" id="A0A1I7SL33"/>
<feature type="chain" id="PRO_5035360096" evidence="5">
    <location>
        <begin position="23"/>
        <end position="143"/>
    </location>
</feature>
<keyword evidence="4 5" id="KW-0732">Signal</keyword>